<feature type="domain" description="DUF6604" evidence="1">
    <location>
        <begin position="11"/>
        <end position="235"/>
    </location>
</feature>
<reference evidence="2" key="1">
    <citation type="journal article" date="2020" name="Stud. Mycol.">
        <title>101 Dothideomycetes genomes: a test case for predicting lifestyles and emergence of pathogens.</title>
        <authorList>
            <person name="Haridas S."/>
            <person name="Albert R."/>
            <person name="Binder M."/>
            <person name="Bloem J."/>
            <person name="Labutti K."/>
            <person name="Salamov A."/>
            <person name="Andreopoulos B."/>
            <person name="Baker S."/>
            <person name="Barry K."/>
            <person name="Bills G."/>
            <person name="Bluhm B."/>
            <person name="Cannon C."/>
            <person name="Castanera R."/>
            <person name="Culley D."/>
            <person name="Daum C."/>
            <person name="Ezra D."/>
            <person name="Gonzalez J."/>
            <person name="Henrissat B."/>
            <person name="Kuo A."/>
            <person name="Liang C."/>
            <person name="Lipzen A."/>
            <person name="Lutzoni F."/>
            <person name="Magnuson J."/>
            <person name="Mondo S."/>
            <person name="Nolan M."/>
            <person name="Ohm R."/>
            <person name="Pangilinan J."/>
            <person name="Park H.-J."/>
            <person name="Ramirez L."/>
            <person name="Alfaro M."/>
            <person name="Sun H."/>
            <person name="Tritt A."/>
            <person name="Yoshinaga Y."/>
            <person name="Zwiers L.-H."/>
            <person name="Turgeon B."/>
            <person name="Goodwin S."/>
            <person name="Spatafora J."/>
            <person name="Crous P."/>
            <person name="Grigoriev I."/>
        </authorList>
    </citation>
    <scope>NUCLEOTIDE SEQUENCE</scope>
    <source>
        <strain evidence="2">CBS 122368</strain>
    </source>
</reference>
<gene>
    <name evidence="2" type="ORF">BU26DRAFT_407039</name>
</gene>
<dbReference type="Proteomes" id="UP000800094">
    <property type="component" value="Unassembled WGS sequence"/>
</dbReference>
<dbReference type="InterPro" id="IPR046539">
    <property type="entry name" value="DUF6604"/>
</dbReference>
<feature type="non-terminal residue" evidence="2">
    <location>
        <position position="312"/>
    </location>
</feature>
<evidence type="ECO:0000259" key="1">
    <source>
        <dbReference type="Pfam" id="PF20253"/>
    </source>
</evidence>
<organism evidence="2 3">
    <name type="scientific">Trematosphaeria pertusa</name>
    <dbReference type="NCBI Taxonomy" id="390896"/>
    <lineage>
        <taxon>Eukaryota</taxon>
        <taxon>Fungi</taxon>
        <taxon>Dikarya</taxon>
        <taxon>Ascomycota</taxon>
        <taxon>Pezizomycotina</taxon>
        <taxon>Dothideomycetes</taxon>
        <taxon>Pleosporomycetidae</taxon>
        <taxon>Pleosporales</taxon>
        <taxon>Massarineae</taxon>
        <taxon>Trematosphaeriaceae</taxon>
        <taxon>Trematosphaeria</taxon>
    </lineage>
</organism>
<dbReference type="EMBL" id="ML987197">
    <property type="protein sequence ID" value="KAF2247226.1"/>
    <property type="molecule type" value="Genomic_DNA"/>
</dbReference>
<feature type="non-terminal residue" evidence="2">
    <location>
        <position position="1"/>
    </location>
</feature>
<evidence type="ECO:0000313" key="2">
    <source>
        <dbReference type="EMBL" id="KAF2247226.1"/>
    </source>
</evidence>
<evidence type="ECO:0000313" key="3">
    <source>
        <dbReference type="Proteomes" id="UP000800094"/>
    </source>
</evidence>
<dbReference type="AlphaFoldDB" id="A0A6A6IA15"/>
<accession>A0A6A6IA15</accession>
<dbReference type="OrthoDB" id="4821062at2759"/>
<dbReference type="PANTHER" id="PTHR38795">
    <property type="entry name" value="DUF6604 DOMAIN-CONTAINING PROTEIN"/>
    <property type="match status" value="1"/>
</dbReference>
<dbReference type="RefSeq" id="XP_033682230.1">
    <property type="nucleotide sequence ID" value="XM_033822874.1"/>
</dbReference>
<name>A0A6A6IA15_9PLEO</name>
<keyword evidence="3" id="KW-1185">Reference proteome</keyword>
<sequence length="312" mass="35548">RLSASLHAVYQTYKRSTTVLIDWLASQGTLKSSDAPESIRLPVRRILELAQEIGSAHIEPPTDIQRAFKLVLVNRRKLTAYYEGNQDRNSEATAESTERHKFFNEVLAKAYDVLFPRPEAGCEKVKETPPSSATPRIGSSNRFEILSDIIEQEPDFDDAFVPELRYDKDEVLSSAQPSAIEDDPMESVFAIHTYLLQVESVIAFLKELWRKVAEESLPVPFAGWLTDLGFEMIKYTAAGYDTLFDNFLGLWGTFLKARESNIRRTGTRLFEPTTSDFWKGQTTDEYQELTYGGALTWPTMAFLTFFVKLRDD</sequence>
<dbReference type="PANTHER" id="PTHR38795:SF1">
    <property type="entry name" value="DUF6604 DOMAIN-CONTAINING PROTEIN"/>
    <property type="match status" value="1"/>
</dbReference>
<protein>
    <recommendedName>
        <fullName evidence="1">DUF6604 domain-containing protein</fullName>
    </recommendedName>
</protein>
<dbReference type="Pfam" id="PF20253">
    <property type="entry name" value="DUF6604"/>
    <property type="match status" value="1"/>
</dbReference>
<dbReference type="GeneID" id="54576204"/>
<proteinExistence type="predicted"/>